<dbReference type="Gramene" id="evm.model.ctgX67.1">
    <property type="protein sequence ID" value="cds.evm.model.ctgX67.1"/>
    <property type="gene ID" value="evm.TU.ctgX67.1"/>
</dbReference>
<feature type="region of interest" description="Disordered" evidence="1">
    <location>
        <begin position="1"/>
        <end position="27"/>
    </location>
</feature>
<name>A0A803QSL7_CANSA</name>
<evidence type="ECO:0000256" key="1">
    <source>
        <dbReference type="SAM" id="MobiDB-lite"/>
    </source>
</evidence>
<accession>A0A803QSL7</accession>
<proteinExistence type="predicted"/>
<dbReference type="AlphaFoldDB" id="A0A803QSL7"/>
<evidence type="ECO:0000313" key="2">
    <source>
        <dbReference type="EnsemblPlants" id="cds.evm.model.ctgX67.1"/>
    </source>
</evidence>
<dbReference type="EnsemblPlants" id="evm.model.ctgX67.1">
    <property type="protein sequence ID" value="cds.evm.model.ctgX67.1"/>
    <property type="gene ID" value="evm.TU.ctgX67.1"/>
</dbReference>
<dbReference type="Proteomes" id="UP000596661">
    <property type="component" value="Unassembled WGS sequence"/>
</dbReference>
<organism evidence="2 3">
    <name type="scientific">Cannabis sativa</name>
    <name type="common">Hemp</name>
    <name type="synonym">Marijuana</name>
    <dbReference type="NCBI Taxonomy" id="3483"/>
    <lineage>
        <taxon>Eukaryota</taxon>
        <taxon>Viridiplantae</taxon>
        <taxon>Streptophyta</taxon>
        <taxon>Embryophyta</taxon>
        <taxon>Tracheophyta</taxon>
        <taxon>Spermatophyta</taxon>
        <taxon>Magnoliopsida</taxon>
        <taxon>eudicotyledons</taxon>
        <taxon>Gunneridae</taxon>
        <taxon>Pentapetalae</taxon>
        <taxon>rosids</taxon>
        <taxon>fabids</taxon>
        <taxon>Rosales</taxon>
        <taxon>Cannabaceae</taxon>
        <taxon>Cannabis</taxon>
    </lineage>
</organism>
<keyword evidence="3" id="KW-1185">Reference proteome</keyword>
<protein>
    <submittedName>
        <fullName evidence="2">Uncharacterized protein</fullName>
    </submittedName>
</protein>
<sequence>MMARRRKPHLFGPTPRPSSGSAPLSVRRSSWFDRPGWRRTVRGRGPEVEELDEVRPGVLSEAGTERKRLEPQSGEYNEVWAVSRRQRRPVERGLRRRRLVGAVSHRRR</sequence>
<evidence type="ECO:0000313" key="3">
    <source>
        <dbReference type="Proteomes" id="UP000596661"/>
    </source>
</evidence>
<reference evidence="2" key="1">
    <citation type="submission" date="2021-03" db="UniProtKB">
        <authorList>
            <consortium name="EnsemblPlants"/>
        </authorList>
    </citation>
    <scope>IDENTIFICATION</scope>
</reference>